<evidence type="ECO:0000256" key="8">
    <source>
        <dbReference type="PIRSR" id="PIRSR637944-1"/>
    </source>
</evidence>
<organism evidence="10">
    <name type="scientific">Tetraselmis sp. GSL018</name>
    <dbReference type="NCBI Taxonomy" id="582737"/>
    <lineage>
        <taxon>Eukaryota</taxon>
        <taxon>Viridiplantae</taxon>
        <taxon>Chlorophyta</taxon>
        <taxon>core chlorophytes</taxon>
        <taxon>Chlorodendrophyceae</taxon>
        <taxon>Chlorodendrales</taxon>
        <taxon>Chlorodendraceae</taxon>
        <taxon>Tetraselmis</taxon>
    </lineage>
</organism>
<dbReference type="GO" id="GO:0042744">
    <property type="term" value="P:hydrogen peroxide catabolic process"/>
    <property type="evidence" value="ECO:0007669"/>
    <property type="project" value="TreeGrafter"/>
</dbReference>
<evidence type="ECO:0000256" key="6">
    <source>
        <dbReference type="ARBA" id="ARBA00023002"/>
    </source>
</evidence>
<name>A0A061S719_9CHLO</name>
<keyword evidence="5" id="KW-0049">Antioxidant</keyword>
<dbReference type="Pfam" id="PF08534">
    <property type="entry name" value="Redoxin"/>
    <property type="match status" value="1"/>
</dbReference>
<dbReference type="GO" id="GO:0005737">
    <property type="term" value="C:cytoplasm"/>
    <property type="evidence" value="ECO:0007669"/>
    <property type="project" value="TreeGrafter"/>
</dbReference>
<feature type="active site" description="Cysteine sulfenic acid (-SOH) intermediate" evidence="8">
    <location>
        <position position="130"/>
    </location>
</feature>
<evidence type="ECO:0000256" key="1">
    <source>
        <dbReference type="ARBA" id="ARBA00001711"/>
    </source>
</evidence>
<feature type="domain" description="Redoxin" evidence="9">
    <location>
        <begin position="97"/>
        <end position="235"/>
    </location>
</feature>
<sequence length="254" mass="26656">MRTSLVRRAAGALARGSPWLQAGATASTGAWHEPGKCTCPACASRGSRTVASSAAALADAKQDTYNVPLGHLNSDLSSTSCHIGLGRRRDLSLRGDVSLTSLAGEKQALTHWLKGKNVVVFGIPDGGSVCVGEHIPGYEKLAGELKKCDIDAVLCVMVGDVSEVKAVADKATSPGVLTFVADTNGGFTRLLGLDLAEPSAPGPRSQRYAGIIENGILVKLRVESDIGKVSESGCERILELLQCKRDEKMRRAGM</sequence>
<evidence type="ECO:0000256" key="5">
    <source>
        <dbReference type="ARBA" id="ARBA00022862"/>
    </source>
</evidence>
<dbReference type="PANTHER" id="PTHR10430">
    <property type="entry name" value="PEROXIREDOXIN"/>
    <property type="match status" value="1"/>
</dbReference>
<dbReference type="InterPro" id="IPR013740">
    <property type="entry name" value="Redoxin"/>
</dbReference>
<protein>
    <recommendedName>
        <fullName evidence="3">glutaredoxin-dependent peroxiredoxin</fullName>
        <ecNumber evidence="3">1.11.1.25</ecNumber>
    </recommendedName>
    <alternativeName>
        <fullName evidence="7">Glutaredoxin-dependent peroxiredoxin</fullName>
    </alternativeName>
</protein>
<dbReference type="InterPro" id="IPR036249">
    <property type="entry name" value="Thioredoxin-like_sf"/>
</dbReference>
<dbReference type="PANTHER" id="PTHR10430:SF16">
    <property type="entry name" value="PEROXIREDOXIN-5, MITOCHONDRIAL"/>
    <property type="match status" value="1"/>
</dbReference>
<evidence type="ECO:0000313" key="10">
    <source>
        <dbReference type="EMBL" id="JAC78655.1"/>
    </source>
</evidence>
<keyword evidence="4" id="KW-0575">Peroxidase</keyword>
<dbReference type="Gene3D" id="3.40.30.10">
    <property type="entry name" value="Glutaredoxin"/>
    <property type="match status" value="1"/>
</dbReference>
<evidence type="ECO:0000256" key="4">
    <source>
        <dbReference type="ARBA" id="ARBA00022559"/>
    </source>
</evidence>
<accession>A0A061S719</accession>
<evidence type="ECO:0000256" key="3">
    <source>
        <dbReference type="ARBA" id="ARBA00013016"/>
    </source>
</evidence>
<dbReference type="EMBL" id="GBEZ01006762">
    <property type="protein sequence ID" value="JAC78655.1"/>
    <property type="molecule type" value="Transcribed_RNA"/>
</dbReference>
<dbReference type="GO" id="GO:0034599">
    <property type="term" value="P:cellular response to oxidative stress"/>
    <property type="evidence" value="ECO:0007669"/>
    <property type="project" value="InterPro"/>
</dbReference>
<comment type="catalytic activity">
    <reaction evidence="1">
        <text>[glutaredoxin]-dithiol + a hydroperoxide = [glutaredoxin]-disulfide + an alcohol + H2O</text>
        <dbReference type="Rhea" id="RHEA:62624"/>
        <dbReference type="Rhea" id="RHEA-COMP:10729"/>
        <dbReference type="Rhea" id="RHEA-COMP:10730"/>
        <dbReference type="ChEBI" id="CHEBI:15377"/>
        <dbReference type="ChEBI" id="CHEBI:29950"/>
        <dbReference type="ChEBI" id="CHEBI:30879"/>
        <dbReference type="ChEBI" id="CHEBI:35924"/>
        <dbReference type="ChEBI" id="CHEBI:50058"/>
        <dbReference type="EC" id="1.11.1.25"/>
    </reaction>
</comment>
<proteinExistence type="inferred from homology"/>
<dbReference type="AlphaFoldDB" id="A0A061S719"/>
<dbReference type="GO" id="GO:0045454">
    <property type="term" value="P:cell redox homeostasis"/>
    <property type="evidence" value="ECO:0007669"/>
    <property type="project" value="TreeGrafter"/>
</dbReference>
<evidence type="ECO:0000259" key="9">
    <source>
        <dbReference type="Pfam" id="PF08534"/>
    </source>
</evidence>
<dbReference type="EC" id="1.11.1.25" evidence="3"/>
<dbReference type="InterPro" id="IPR037944">
    <property type="entry name" value="PRX5-like"/>
</dbReference>
<evidence type="ECO:0000256" key="7">
    <source>
        <dbReference type="ARBA" id="ARBA00031688"/>
    </source>
</evidence>
<evidence type="ECO:0000256" key="2">
    <source>
        <dbReference type="ARBA" id="ARBA00010505"/>
    </source>
</evidence>
<comment type="similarity">
    <text evidence="2">Belongs to the peroxiredoxin family. Prx5 subfamily.</text>
</comment>
<gene>
    <name evidence="10" type="ORF">TSPGSL018_14629</name>
</gene>
<dbReference type="SUPFAM" id="SSF52833">
    <property type="entry name" value="Thioredoxin-like"/>
    <property type="match status" value="1"/>
</dbReference>
<reference evidence="10" key="1">
    <citation type="submission" date="2014-05" db="EMBL/GenBank/DDBJ databases">
        <title>The transcriptome of the halophilic microalga Tetraselmis sp. GSL018 isolated from the Great Salt Lake, Utah.</title>
        <authorList>
            <person name="Jinkerson R.E."/>
            <person name="D'Adamo S."/>
            <person name="Posewitz M.C."/>
        </authorList>
    </citation>
    <scope>NUCLEOTIDE SEQUENCE</scope>
    <source>
        <strain evidence="10">GSL018</strain>
    </source>
</reference>
<keyword evidence="6" id="KW-0560">Oxidoreductase</keyword>
<dbReference type="GO" id="GO:0008379">
    <property type="term" value="F:thioredoxin peroxidase activity"/>
    <property type="evidence" value="ECO:0007669"/>
    <property type="project" value="InterPro"/>
</dbReference>